<gene>
    <name evidence="1" type="ORF">M427DRAFT_53085</name>
</gene>
<dbReference type="InterPro" id="IPR013780">
    <property type="entry name" value="Glyco_hydro_b"/>
</dbReference>
<dbReference type="Gene3D" id="2.60.40.1180">
    <property type="entry name" value="Golgi alpha-mannosidase II"/>
    <property type="match status" value="1"/>
</dbReference>
<evidence type="ECO:0000313" key="1">
    <source>
        <dbReference type="EMBL" id="KXS19102.1"/>
    </source>
</evidence>
<dbReference type="EMBL" id="KQ965739">
    <property type="protein sequence ID" value="KXS19102.1"/>
    <property type="molecule type" value="Genomic_DNA"/>
</dbReference>
<dbReference type="OrthoDB" id="1887033at2759"/>
<dbReference type="Proteomes" id="UP000070544">
    <property type="component" value="Unassembled WGS sequence"/>
</dbReference>
<organism evidence="1 2">
    <name type="scientific">Gonapodya prolifera (strain JEL478)</name>
    <name type="common">Monoblepharis prolifera</name>
    <dbReference type="NCBI Taxonomy" id="1344416"/>
    <lineage>
        <taxon>Eukaryota</taxon>
        <taxon>Fungi</taxon>
        <taxon>Fungi incertae sedis</taxon>
        <taxon>Chytridiomycota</taxon>
        <taxon>Chytridiomycota incertae sedis</taxon>
        <taxon>Monoblepharidomycetes</taxon>
        <taxon>Monoblepharidales</taxon>
        <taxon>Gonapodyaceae</taxon>
        <taxon>Gonapodya</taxon>
    </lineage>
</organism>
<accession>A0A139AQV7</accession>
<evidence type="ECO:0008006" key="3">
    <source>
        <dbReference type="Google" id="ProtNLM"/>
    </source>
</evidence>
<proteinExistence type="predicted"/>
<dbReference type="AlphaFoldDB" id="A0A139AQV7"/>
<protein>
    <recommendedName>
        <fullName evidence="3">Glycoside hydrolase family 5 protein</fullName>
    </recommendedName>
</protein>
<dbReference type="Gene3D" id="3.20.20.80">
    <property type="entry name" value="Glycosidases"/>
    <property type="match status" value="1"/>
</dbReference>
<name>A0A139AQV7_GONPJ</name>
<reference evidence="1 2" key="1">
    <citation type="journal article" date="2015" name="Genome Biol. Evol.">
        <title>Phylogenomic analyses indicate that early fungi evolved digesting cell walls of algal ancestors of land plants.</title>
        <authorList>
            <person name="Chang Y."/>
            <person name="Wang S."/>
            <person name="Sekimoto S."/>
            <person name="Aerts A.L."/>
            <person name="Choi C."/>
            <person name="Clum A."/>
            <person name="LaButti K.M."/>
            <person name="Lindquist E.A."/>
            <person name="Yee Ngan C."/>
            <person name="Ohm R.A."/>
            <person name="Salamov A.A."/>
            <person name="Grigoriev I.V."/>
            <person name="Spatafora J.W."/>
            <person name="Berbee M.L."/>
        </authorList>
    </citation>
    <scope>NUCLEOTIDE SEQUENCE [LARGE SCALE GENOMIC DNA]</scope>
    <source>
        <strain evidence="1 2">JEL478</strain>
    </source>
</reference>
<evidence type="ECO:0000313" key="2">
    <source>
        <dbReference type="Proteomes" id="UP000070544"/>
    </source>
</evidence>
<sequence length="354" mass="37406">MIIEPPFKNKQTLTRPNIPNMIYGPHYYDWRFIMDEVYIQLQYAFQNGGLTSALNAFVTTPTTATRDNLVAQLQFILVATDKLTEWMGNGVSGSSVTSYLSEASAIQSSLTSYQTMAATLLSNPDRTALSSFSSSVTNFANTLNVQLFTPSTGLFPVLAPTLSAGAPNTDAPMTSMVTDSAALGSVPVILGEFGCDGAAMFIDCPGWVWSMTSSAETQLAAGYAQWLYAPQWTPQLGDIFNLESLSITTGVQGGFQPRATMMVGRPHVRKVAGIPTAVQVGRSPISLSVTYTTSATTNSTTELFFDVSAACGTTASNIVVTPAAAVCSTAQNPLISCDSSALPANTAVTVTISC</sequence>
<keyword evidence="2" id="KW-1185">Reference proteome</keyword>